<dbReference type="SUPFAM" id="SSF117856">
    <property type="entry name" value="AF0104/ALDC/Ptd012-like"/>
    <property type="match status" value="1"/>
</dbReference>
<sequence>MKQLVFTIVFMIIFSCENAPKNNQVFKVEYKGALKNIMRKGDLSAKVELSKFQNTKNLFALGAIEDLKGEIQIFDGQPYNTFVKNDIIMLDSTFSKSATLFVSSIVENWVTFQIPNQVKTMKDLEQYVERIAYENQIDTKEPFPFLVIGTPDLLDWHVINWKEGDKVHSHKKHVESGLNGTLENQKVEMLGFYSDSHHAIFTHHTTNMHIHMKMDNNKIAGHVDDVILGKGMILKLPLVE</sequence>
<evidence type="ECO:0008006" key="3">
    <source>
        <dbReference type="Google" id="ProtNLM"/>
    </source>
</evidence>
<dbReference type="EMBL" id="BSOH01000037">
    <property type="protein sequence ID" value="GLR20204.1"/>
    <property type="molecule type" value="Genomic_DNA"/>
</dbReference>
<protein>
    <recommendedName>
        <fullName evidence="3">Acetolactate decarboxylase</fullName>
    </recommendedName>
</protein>
<dbReference type="AlphaFoldDB" id="A0AA37WHY1"/>
<name>A0AA37WHY1_9BACT</name>
<dbReference type="Pfam" id="PF03306">
    <property type="entry name" value="AAL_decarboxy"/>
    <property type="match status" value="1"/>
</dbReference>
<dbReference type="PROSITE" id="PS51257">
    <property type="entry name" value="PROKAR_LIPOPROTEIN"/>
    <property type="match status" value="1"/>
</dbReference>
<comment type="caution">
    <text evidence="1">The sequence shown here is derived from an EMBL/GenBank/DDBJ whole genome shotgun (WGS) entry which is preliminary data.</text>
</comment>
<dbReference type="Gene3D" id="3.30.1330.80">
    <property type="entry name" value="Hypothetical protein, similar to alpha- acetolactate decarboxylase, domain 2"/>
    <property type="match status" value="1"/>
</dbReference>
<dbReference type="GO" id="GO:0045151">
    <property type="term" value="P:acetoin biosynthetic process"/>
    <property type="evidence" value="ECO:0007669"/>
    <property type="project" value="InterPro"/>
</dbReference>
<dbReference type="GO" id="GO:0047605">
    <property type="term" value="F:acetolactate decarboxylase activity"/>
    <property type="evidence" value="ECO:0007669"/>
    <property type="project" value="InterPro"/>
</dbReference>
<reference evidence="1" key="2">
    <citation type="submission" date="2023-01" db="EMBL/GenBank/DDBJ databases">
        <title>Draft genome sequence of Portibacter lacus strain NBRC 108769.</title>
        <authorList>
            <person name="Sun Q."/>
            <person name="Mori K."/>
        </authorList>
    </citation>
    <scope>NUCLEOTIDE SEQUENCE</scope>
    <source>
        <strain evidence="1">NBRC 108769</strain>
    </source>
</reference>
<dbReference type="Proteomes" id="UP001156666">
    <property type="component" value="Unassembled WGS sequence"/>
</dbReference>
<organism evidence="1 2">
    <name type="scientific">Portibacter lacus</name>
    <dbReference type="NCBI Taxonomy" id="1099794"/>
    <lineage>
        <taxon>Bacteria</taxon>
        <taxon>Pseudomonadati</taxon>
        <taxon>Bacteroidota</taxon>
        <taxon>Saprospiria</taxon>
        <taxon>Saprospirales</taxon>
        <taxon>Haliscomenobacteraceae</taxon>
        <taxon>Portibacter</taxon>
    </lineage>
</organism>
<accession>A0AA37WHY1</accession>
<dbReference type="InterPro" id="IPR005128">
    <property type="entry name" value="Acetolactate_a_deCO2ase"/>
</dbReference>
<keyword evidence="2" id="KW-1185">Reference proteome</keyword>
<gene>
    <name evidence="1" type="ORF">GCM10007940_48200</name>
</gene>
<evidence type="ECO:0000313" key="2">
    <source>
        <dbReference type="Proteomes" id="UP001156666"/>
    </source>
</evidence>
<proteinExistence type="predicted"/>
<reference evidence="1" key="1">
    <citation type="journal article" date="2014" name="Int. J. Syst. Evol. Microbiol.">
        <title>Complete genome sequence of Corynebacterium casei LMG S-19264T (=DSM 44701T), isolated from a smear-ripened cheese.</title>
        <authorList>
            <consortium name="US DOE Joint Genome Institute (JGI-PGF)"/>
            <person name="Walter F."/>
            <person name="Albersmeier A."/>
            <person name="Kalinowski J."/>
            <person name="Ruckert C."/>
        </authorList>
    </citation>
    <scope>NUCLEOTIDE SEQUENCE</scope>
    <source>
        <strain evidence="1">NBRC 108769</strain>
    </source>
</reference>
<dbReference type="RefSeq" id="WP_235295540.1">
    <property type="nucleotide sequence ID" value="NZ_BSOH01000037.1"/>
</dbReference>
<evidence type="ECO:0000313" key="1">
    <source>
        <dbReference type="EMBL" id="GLR20204.1"/>
    </source>
</evidence>